<proteinExistence type="inferred from homology"/>
<accession>A0A2N1PP83</accession>
<evidence type="ECO:0000313" key="3">
    <source>
        <dbReference type="EMBL" id="PKK90156.1"/>
    </source>
</evidence>
<organism evidence="3 4">
    <name type="scientific">Candidatus Wallbacteria bacterium HGW-Wallbacteria-1</name>
    <dbReference type="NCBI Taxonomy" id="2013854"/>
    <lineage>
        <taxon>Bacteria</taxon>
        <taxon>Candidatus Walliibacteriota</taxon>
    </lineage>
</organism>
<evidence type="ECO:0000259" key="2">
    <source>
        <dbReference type="Pfam" id="PF00437"/>
    </source>
</evidence>
<dbReference type="GO" id="GO:0016887">
    <property type="term" value="F:ATP hydrolysis activity"/>
    <property type="evidence" value="ECO:0007669"/>
    <property type="project" value="InterPro"/>
</dbReference>
<comment type="caution">
    <text evidence="3">The sequence shown here is derived from an EMBL/GenBank/DDBJ whole genome shotgun (WGS) entry which is preliminary data.</text>
</comment>
<dbReference type="AlphaFoldDB" id="A0A2N1PP83"/>
<gene>
    <name evidence="3" type="ORF">CVV64_10530</name>
</gene>
<dbReference type="Proteomes" id="UP000233256">
    <property type="component" value="Unassembled WGS sequence"/>
</dbReference>
<dbReference type="Gene3D" id="3.40.50.300">
    <property type="entry name" value="P-loop containing nucleotide triphosphate hydrolases"/>
    <property type="match status" value="1"/>
</dbReference>
<evidence type="ECO:0000256" key="1">
    <source>
        <dbReference type="ARBA" id="ARBA00006611"/>
    </source>
</evidence>
<name>A0A2N1PP83_9BACT</name>
<sequence length="363" mass="39896">MDDILREILTVSIDMEASDVHLKVGYPPLFRVGGAFVSMDSPPLEKAGIWSIVTSIAGERRMARLRERLTLDMSFILPGLSRFRAHVFFQESNPGMVLRRIPLSPPQPRDLDLPLSVTQLFLEKAGLLLIAGPAGSGKSSTVASSLVTMGAKISRRVITIEDPIEYVFRDDKSFFIQREVGSDVTDFPSGLKAALRQDCDVIFIGDMRDTETARTALAAAETGHLVIATMATLNVEETLNLILNLQGAEYQHFALEQLASTLRGIVCQRLIPTRHGSTRKRMALAHEILIVNDAVRTVLRNGDFGQLQNLMEAGGSTGMTTFDRSLSLLLRNHQIPYSSAVAVARDPESFAKNHQNLNLGGEE</sequence>
<dbReference type="GO" id="GO:0005524">
    <property type="term" value="F:ATP binding"/>
    <property type="evidence" value="ECO:0007669"/>
    <property type="project" value="InterPro"/>
</dbReference>
<dbReference type="PANTHER" id="PTHR30486:SF16">
    <property type="entry name" value="TWITCHING MOTILITY PROTEIN PILT"/>
    <property type="match status" value="1"/>
</dbReference>
<dbReference type="InterPro" id="IPR001482">
    <property type="entry name" value="T2SS/T4SS_dom"/>
</dbReference>
<dbReference type="Gene3D" id="3.30.450.90">
    <property type="match status" value="1"/>
</dbReference>
<dbReference type="EMBL" id="PGXC01000007">
    <property type="protein sequence ID" value="PKK90156.1"/>
    <property type="molecule type" value="Genomic_DNA"/>
</dbReference>
<dbReference type="InterPro" id="IPR027417">
    <property type="entry name" value="P-loop_NTPase"/>
</dbReference>
<reference evidence="3 4" key="1">
    <citation type="journal article" date="2017" name="ISME J.">
        <title>Potential for microbial H2 and metal transformations associated with novel bacteria and archaea in deep terrestrial subsurface sediments.</title>
        <authorList>
            <person name="Hernsdorf A.W."/>
            <person name="Amano Y."/>
            <person name="Miyakawa K."/>
            <person name="Ise K."/>
            <person name="Suzuki Y."/>
            <person name="Anantharaman K."/>
            <person name="Probst A."/>
            <person name="Burstein D."/>
            <person name="Thomas B.C."/>
            <person name="Banfield J.F."/>
        </authorList>
    </citation>
    <scope>NUCLEOTIDE SEQUENCE [LARGE SCALE GENOMIC DNA]</scope>
    <source>
        <strain evidence="3">HGW-Wallbacteria-1</strain>
    </source>
</reference>
<dbReference type="NCBIfam" id="TIGR01420">
    <property type="entry name" value="pilT_fam"/>
    <property type="match status" value="1"/>
</dbReference>
<comment type="similarity">
    <text evidence="1">Belongs to the GSP E family.</text>
</comment>
<dbReference type="PANTHER" id="PTHR30486">
    <property type="entry name" value="TWITCHING MOTILITY PROTEIN PILT"/>
    <property type="match status" value="1"/>
</dbReference>
<dbReference type="SUPFAM" id="SSF52540">
    <property type="entry name" value="P-loop containing nucleoside triphosphate hydrolases"/>
    <property type="match status" value="1"/>
</dbReference>
<dbReference type="InterPro" id="IPR050921">
    <property type="entry name" value="T4SS_GSP_E_ATPase"/>
</dbReference>
<protein>
    <submittedName>
        <fullName evidence="3">Type IV pili twitching motility protein PilT</fullName>
    </submittedName>
</protein>
<feature type="domain" description="Bacterial type II secretion system protein E" evidence="2">
    <location>
        <begin position="119"/>
        <end position="280"/>
    </location>
</feature>
<dbReference type="Pfam" id="PF00437">
    <property type="entry name" value="T2SSE"/>
    <property type="match status" value="1"/>
</dbReference>
<dbReference type="InterPro" id="IPR006321">
    <property type="entry name" value="PilT/PilU"/>
</dbReference>
<evidence type="ECO:0000313" key="4">
    <source>
        <dbReference type="Proteomes" id="UP000233256"/>
    </source>
</evidence>